<evidence type="ECO:0008006" key="3">
    <source>
        <dbReference type="Google" id="ProtNLM"/>
    </source>
</evidence>
<keyword evidence="2" id="KW-1185">Reference proteome</keyword>
<dbReference type="Proteomes" id="UP000238949">
    <property type="component" value="Unassembled WGS sequence"/>
</dbReference>
<evidence type="ECO:0000313" key="1">
    <source>
        <dbReference type="EMBL" id="PRO75172.1"/>
    </source>
</evidence>
<gene>
    <name evidence="1" type="ORF">C6Y40_02550</name>
</gene>
<comment type="caution">
    <text evidence="1">The sequence shown here is derived from an EMBL/GenBank/DDBJ whole genome shotgun (WGS) entry which is preliminary data.</text>
</comment>
<dbReference type="PANTHER" id="PTHR17985:SF8">
    <property type="entry name" value="TRANSPORT AND GOLGI ORGANIZATION PROTEIN 2 HOMOLOG"/>
    <property type="match status" value="1"/>
</dbReference>
<dbReference type="PANTHER" id="PTHR17985">
    <property type="entry name" value="SER/THR-RICH PROTEIN T10 IN DGCR REGION"/>
    <property type="match status" value="1"/>
</dbReference>
<dbReference type="Pfam" id="PF05742">
    <property type="entry name" value="TANGO2"/>
    <property type="match status" value="1"/>
</dbReference>
<dbReference type="InterPro" id="IPR008551">
    <property type="entry name" value="TANGO2"/>
</dbReference>
<name>A0A2S9VFC4_9ALTE</name>
<sequence length="257" mass="29459">MCIIFVAVEQHKDYPLIIAANRDEFYQRPTQPSHWWDAPETILAGKDLQAGGSWMGVHRNGDIAALTNIRNPAREQTQARSRGELVVNYLSRTISEAQFEQQLSDSREAYNGYNLLYGNVTRLQVYNNHTNHFTPLATGFHGLSNSALNTPWPKVRRGVTRLQEYISSATTLNKDALFNLLQDNTPAAQHELPDTGVPLEWEQRLSSIFIASPEYGTRSSTLLLINHRREVTWIEQEYEHGKKVAQPREFQWKIVQE</sequence>
<evidence type="ECO:0000313" key="2">
    <source>
        <dbReference type="Proteomes" id="UP000238949"/>
    </source>
</evidence>
<organism evidence="1 2">
    <name type="scientific">Alteromonas alba</name>
    <dbReference type="NCBI Taxonomy" id="2079529"/>
    <lineage>
        <taxon>Bacteria</taxon>
        <taxon>Pseudomonadati</taxon>
        <taxon>Pseudomonadota</taxon>
        <taxon>Gammaproteobacteria</taxon>
        <taxon>Alteromonadales</taxon>
        <taxon>Alteromonadaceae</taxon>
        <taxon>Alteromonas/Salinimonas group</taxon>
        <taxon>Alteromonas</taxon>
    </lineage>
</organism>
<accession>A0A2S9VFC4</accession>
<dbReference type="OrthoDB" id="4380123at2"/>
<proteinExistence type="predicted"/>
<reference evidence="2" key="1">
    <citation type="journal article" date="2020" name="Int. J. Syst. Evol. Microbiol.">
        <title>Alteromonas alba sp. nov., a marine bacterium isolated from the seawater of the West Pacific Ocean.</title>
        <authorList>
            <person name="Sun C."/>
            <person name="Wu Y.-H."/>
            <person name="Xamxidin M."/>
            <person name="Cheng H."/>
            <person name="Xu X.-W."/>
        </authorList>
    </citation>
    <scope>NUCLEOTIDE SEQUENCE [LARGE SCALE GENOMIC DNA]</scope>
    <source>
        <strain evidence="2">190</strain>
    </source>
</reference>
<dbReference type="AlphaFoldDB" id="A0A2S9VFC4"/>
<protein>
    <recommendedName>
        <fullName evidence="3">NRDE family protein</fullName>
    </recommendedName>
</protein>
<dbReference type="EMBL" id="PVNP01000016">
    <property type="protein sequence ID" value="PRO75172.1"/>
    <property type="molecule type" value="Genomic_DNA"/>
</dbReference>